<feature type="region of interest" description="Disordered" evidence="1">
    <location>
        <begin position="106"/>
        <end position="132"/>
    </location>
</feature>
<dbReference type="Gene3D" id="3.30.420.40">
    <property type="match status" value="1"/>
</dbReference>
<evidence type="ECO:0000313" key="3">
    <source>
        <dbReference type="Proteomes" id="UP000243542"/>
    </source>
</evidence>
<evidence type="ECO:0008006" key="4">
    <source>
        <dbReference type="Google" id="ProtNLM"/>
    </source>
</evidence>
<feature type="region of interest" description="Disordered" evidence="1">
    <location>
        <begin position="148"/>
        <end position="187"/>
    </location>
</feature>
<organism evidence="2 3">
    <name type="scientific">Amycolatopsis sulphurea</name>
    <dbReference type="NCBI Taxonomy" id="76022"/>
    <lineage>
        <taxon>Bacteria</taxon>
        <taxon>Bacillati</taxon>
        <taxon>Actinomycetota</taxon>
        <taxon>Actinomycetes</taxon>
        <taxon>Pseudonocardiales</taxon>
        <taxon>Pseudonocardiaceae</taxon>
        <taxon>Amycolatopsis</taxon>
    </lineage>
</organism>
<proteinExistence type="predicted"/>
<feature type="compositionally biased region" description="Basic and acidic residues" evidence="1">
    <location>
        <begin position="111"/>
        <end position="122"/>
    </location>
</feature>
<comment type="caution">
    <text evidence="2">The sequence shown here is derived from an EMBL/GenBank/DDBJ whole genome shotgun (WGS) entry which is preliminary data.</text>
</comment>
<dbReference type="AlphaFoldDB" id="A0A2A9F5H8"/>
<dbReference type="EMBL" id="PDJK01000002">
    <property type="protein sequence ID" value="PFG46418.1"/>
    <property type="molecule type" value="Genomic_DNA"/>
</dbReference>
<dbReference type="SUPFAM" id="SSF53067">
    <property type="entry name" value="Actin-like ATPase domain"/>
    <property type="match status" value="1"/>
</dbReference>
<evidence type="ECO:0000256" key="1">
    <source>
        <dbReference type="SAM" id="MobiDB-lite"/>
    </source>
</evidence>
<evidence type="ECO:0000313" key="2">
    <source>
        <dbReference type="EMBL" id="PFG46418.1"/>
    </source>
</evidence>
<sequence length="187" mass="20313">MRILSVDLGTSNTVAVLSAHGRLPRVVEADGSGTMPSAVFAGEDGTLMVGRDAERRARLDPTRFEPNSKRRVDEQTLLLGTDVVPVNEALAAILRRVLDETTRQLGGEQPDEVRLTHPHEGPGKVGRGPVISRESRGCRVIIDGARQTCPGSVKGPFTDSESVKDPFTDLRGRRRAPHTDFADTREP</sequence>
<name>A0A2A9F5H8_9PSEU</name>
<keyword evidence="3" id="KW-1185">Reference proteome</keyword>
<accession>A0A2A9F5H8</accession>
<protein>
    <recommendedName>
        <fullName evidence="4">Hsp70 protein</fullName>
    </recommendedName>
</protein>
<feature type="compositionally biased region" description="Basic and acidic residues" evidence="1">
    <location>
        <begin position="161"/>
        <end position="187"/>
    </location>
</feature>
<gene>
    <name evidence="2" type="ORF">ATK36_1392</name>
</gene>
<dbReference type="Proteomes" id="UP000243542">
    <property type="component" value="Unassembled WGS sequence"/>
</dbReference>
<reference evidence="2 3" key="1">
    <citation type="submission" date="2017-10" db="EMBL/GenBank/DDBJ databases">
        <title>Sequencing the genomes of 1000 actinobacteria strains.</title>
        <authorList>
            <person name="Klenk H.-P."/>
        </authorList>
    </citation>
    <scope>NUCLEOTIDE SEQUENCE [LARGE SCALE GENOMIC DNA]</scope>
    <source>
        <strain evidence="2 3">DSM 46092</strain>
    </source>
</reference>
<dbReference type="InterPro" id="IPR043129">
    <property type="entry name" value="ATPase_NBD"/>
</dbReference>